<sequence length="322" mass="35107">MQRYQRQMQLPEIGEQGQQRLQQARVLVVGAGGLSATLLPQLVGAGIGRIRLYDADRVALHNLHRQTLFKQQDIGKAKALCAQAHLSQCNSDVLIEPEVTHITASTLRQALRDIDIVVDAADNFATTYLLSDACLTHGLPLISASALGTQGYVGGFCGGAPSYKALFPHLPETAGNCQSAGVMGPVVACIAAIQAQMVLSWILQRTPSPLGLLVRGNFTDWQFSQFRFDTAVEPIEKTLHFIDRGQLSPSDLILELRDRDEAPNSVAETAIRVPFQALEQWDAPVYQRLVLVCRTGLRSARAERLLRQRGLENIVLLAAGGP</sequence>
<dbReference type="Proteomes" id="UP000242515">
    <property type="component" value="Unassembled WGS sequence"/>
</dbReference>
<accession>A0A1H9KF47</accession>
<dbReference type="Gene3D" id="3.40.50.720">
    <property type="entry name" value="NAD(P)-binding Rossmann-like Domain"/>
    <property type="match status" value="1"/>
</dbReference>
<dbReference type="SUPFAM" id="SSF69572">
    <property type="entry name" value="Activating enzymes of the ubiquitin-like proteins"/>
    <property type="match status" value="1"/>
</dbReference>
<dbReference type="SUPFAM" id="SSF52821">
    <property type="entry name" value="Rhodanese/Cell cycle control phosphatase"/>
    <property type="match status" value="1"/>
</dbReference>
<dbReference type="Gene3D" id="3.40.250.10">
    <property type="entry name" value="Rhodanese-like domain"/>
    <property type="match status" value="1"/>
</dbReference>
<protein>
    <submittedName>
        <fullName evidence="3">Molybdopterin or thiamine biosynthesis adenylyltransferase</fullName>
    </submittedName>
</protein>
<dbReference type="GO" id="GO:0008146">
    <property type="term" value="F:sulfotransferase activity"/>
    <property type="evidence" value="ECO:0007669"/>
    <property type="project" value="TreeGrafter"/>
</dbReference>
<dbReference type="AlphaFoldDB" id="A0A1H9KF47"/>
<comment type="similarity">
    <text evidence="1">Belongs to the HesA/MoeB/ThiF family.</text>
</comment>
<dbReference type="EMBL" id="FOGC01000009">
    <property type="protein sequence ID" value="SEQ97732.1"/>
    <property type="molecule type" value="Genomic_DNA"/>
</dbReference>
<dbReference type="GO" id="GO:0016779">
    <property type="term" value="F:nucleotidyltransferase activity"/>
    <property type="evidence" value="ECO:0007669"/>
    <property type="project" value="UniProtKB-KW"/>
</dbReference>
<dbReference type="CDD" id="cd00757">
    <property type="entry name" value="ThiF_MoeB_HesA_family"/>
    <property type="match status" value="1"/>
</dbReference>
<proteinExistence type="inferred from homology"/>
<dbReference type="STRING" id="988801.SAMN05216522_109104"/>
<evidence type="ECO:0000259" key="2">
    <source>
        <dbReference type="PROSITE" id="PS50206"/>
    </source>
</evidence>
<dbReference type="PANTHER" id="PTHR10953">
    <property type="entry name" value="UBIQUITIN-ACTIVATING ENZYME E1"/>
    <property type="match status" value="1"/>
</dbReference>
<keyword evidence="4" id="KW-1185">Reference proteome</keyword>
<dbReference type="GO" id="GO:0004792">
    <property type="term" value="F:thiosulfate-cyanide sulfurtransferase activity"/>
    <property type="evidence" value="ECO:0007669"/>
    <property type="project" value="TreeGrafter"/>
</dbReference>
<dbReference type="RefSeq" id="WP_092676995.1">
    <property type="nucleotide sequence ID" value="NZ_FOGC01000009.1"/>
</dbReference>
<dbReference type="PROSITE" id="PS50206">
    <property type="entry name" value="RHODANESE_3"/>
    <property type="match status" value="1"/>
</dbReference>
<dbReference type="Pfam" id="PF00899">
    <property type="entry name" value="ThiF"/>
    <property type="match status" value="1"/>
</dbReference>
<dbReference type="OrthoDB" id="9804286at2"/>
<dbReference type="CDD" id="cd00158">
    <property type="entry name" value="RHOD"/>
    <property type="match status" value="1"/>
</dbReference>
<reference evidence="4" key="1">
    <citation type="submission" date="2016-10" db="EMBL/GenBank/DDBJ databases">
        <authorList>
            <person name="Varghese N."/>
            <person name="Submissions S."/>
        </authorList>
    </citation>
    <scope>NUCLEOTIDE SEQUENCE [LARGE SCALE GENOMIC DNA]</scope>
    <source>
        <strain evidence="4">8N4</strain>
    </source>
</reference>
<dbReference type="InterPro" id="IPR035985">
    <property type="entry name" value="Ubiquitin-activating_enz"/>
</dbReference>
<dbReference type="InterPro" id="IPR045886">
    <property type="entry name" value="ThiF/MoeB/HesA"/>
</dbReference>
<evidence type="ECO:0000256" key="1">
    <source>
        <dbReference type="ARBA" id="ARBA00009919"/>
    </source>
</evidence>
<dbReference type="PANTHER" id="PTHR10953:SF102">
    <property type="entry name" value="ADENYLYLTRANSFERASE AND SULFURTRANSFERASE MOCS3"/>
    <property type="match status" value="1"/>
</dbReference>
<name>A0A1H9KF47_9GAMM</name>
<evidence type="ECO:0000313" key="4">
    <source>
        <dbReference type="Proteomes" id="UP000242515"/>
    </source>
</evidence>
<dbReference type="GO" id="GO:0008641">
    <property type="term" value="F:ubiquitin-like modifier activating enzyme activity"/>
    <property type="evidence" value="ECO:0007669"/>
    <property type="project" value="InterPro"/>
</dbReference>
<dbReference type="InterPro" id="IPR001763">
    <property type="entry name" value="Rhodanese-like_dom"/>
</dbReference>
<dbReference type="FunFam" id="3.40.50.720:FF:000080">
    <property type="entry name" value="Thiazole biosynthesis adenylyltransferase ThiF"/>
    <property type="match status" value="1"/>
</dbReference>
<keyword evidence="3" id="KW-0808">Transferase</keyword>
<feature type="domain" description="Rhodanese" evidence="2">
    <location>
        <begin position="247"/>
        <end position="317"/>
    </location>
</feature>
<evidence type="ECO:0000313" key="3">
    <source>
        <dbReference type="EMBL" id="SEQ97732.1"/>
    </source>
</evidence>
<dbReference type="GO" id="GO:0005829">
    <property type="term" value="C:cytosol"/>
    <property type="evidence" value="ECO:0007669"/>
    <property type="project" value="TreeGrafter"/>
</dbReference>
<organism evidence="3 4">
    <name type="scientific">Rosenbergiella nectarea</name>
    <dbReference type="NCBI Taxonomy" id="988801"/>
    <lineage>
        <taxon>Bacteria</taxon>
        <taxon>Pseudomonadati</taxon>
        <taxon>Pseudomonadota</taxon>
        <taxon>Gammaproteobacteria</taxon>
        <taxon>Enterobacterales</taxon>
        <taxon>Erwiniaceae</taxon>
        <taxon>Rosenbergiella</taxon>
    </lineage>
</organism>
<dbReference type="InterPro" id="IPR000594">
    <property type="entry name" value="ThiF_NAD_FAD-bd"/>
</dbReference>
<dbReference type="InterPro" id="IPR036873">
    <property type="entry name" value="Rhodanese-like_dom_sf"/>
</dbReference>
<keyword evidence="3" id="KW-0548">Nucleotidyltransferase</keyword>
<gene>
    <name evidence="3" type="ORF">SAMN05216522_109104</name>
</gene>